<protein>
    <recommendedName>
        <fullName evidence="3">Secreted protein</fullName>
    </recommendedName>
</protein>
<proteinExistence type="predicted"/>
<gene>
    <name evidence="1" type="ORF">ACFFVF_20420</name>
</gene>
<dbReference type="Proteomes" id="UP001589607">
    <property type="component" value="Unassembled WGS sequence"/>
</dbReference>
<dbReference type="RefSeq" id="WP_379678530.1">
    <property type="nucleotide sequence ID" value="NZ_CBCSGE010000012.1"/>
</dbReference>
<reference evidence="1 2" key="1">
    <citation type="submission" date="2024-09" db="EMBL/GenBank/DDBJ databases">
        <authorList>
            <person name="Sun Q."/>
            <person name="Mori K."/>
        </authorList>
    </citation>
    <scope>NUCLEOTIDE SEQUENCE [LARGE SCALE GENOMIC DNA]</scope>
    <source>
        <strain evidence="1 2">CECT 7955</strain>
    </source>
</reference>
<evidence type="ECO:0000313" key="1">
    <source>
        <dbReference type="EMBL" id="MFB9098879.1"/>
    </source>
</evidence>
<name>A0ABV5GUF1_9FLAO</name>
<sequence>MRSIQLNKVKQVLQERTKLVFSAFILIFTLQSNAQRVSVNINVNSHPNHGHGHYEDSHHHENVVDYYYYPEIEVYFDVQSSMYIYYASNGWIKSRYLPRHCSNYNIQRGYRVVLDYHGNRPYNDFHHHKKRYKCKPYYQSCCEKRHKHKYHKKHRRNHDYDEDDD</sequence>
<comment type="caution">
    <text evidence="1">The sequence shown here is derived from an EMBL/GenBank/DDBJ whole genome shotgun (WGS) entry which is preliminary data.</text>
</comment>
<evidence type="ECO:0000313" key="2">
    <source>
        <dbReference type="Proteomes" id="UP001589607"/>
    </source>
</evidence>
<evidence type="ECO:0008006" key="3">
    <source>
        <dbReference type="Google" id="ProtNLM"/>
    </source>
</evidence>
<organism evidence="1 2">
    <name type="scientific">Flavobacterium jumunjinense</name>
    <dbReference type="NCBI Taxonomy" id="998845"/>
    <lineage>
        <taxon>Bacteria</taxon>
        <taxon>Pseudomonadati</taxon>
        <taxon>Bacteroidota</taxon>
        <taxon>Flavobacteriia</taxon>
        <taxon>Flavobacteriales</taxon>
        <taxon>Flavobacteriaceae</taxon>
        <taxon>Flavobacterium</taxon>
    </lineage>
</organism>
<accession>A0ABV5GUF1</accession>
<dbReference type="EMBL" id="JBHMEY010000096">
    <property type="protein sequence ID" value="MFB9098879.1"/>
    <property type="molecule type" value="Genomic_DNA"/>
</dbReference>
<keyword evidence="2" id="KW-1185">Reference proteome</keyword>